<evidence type="ECO:0000256" key="4">
    <source>
        <dbReference type="ARBA" id="ARBA00022741"/>
    </source>
</evidence>
<feature type="binding site" evidence="9">
    <location>
        <begin position="44"/>
        <end position="49"/>
    </location>
    <ligand>
        <name>GTP</name>
        <dbReference type="ChEBI" id="CHEBI:37565"/>
    </ligand>
</feature>
<dbReference type="InterPro" id="IPR011025">
    <property type="entry name" value="GproteinA_insert"/>
</dbReference>
<dbReference type="PANTHER" id="PTHR10218">
    <property type="entry name" value="GTP-BINDING PROTEIN ALPHA SUBUNIT"/>
    <property type="match status" value="1"/>
</dbReference>
<evidence type="ECO:0000313" key="12">
    <source>
        <dbReference type="Proteomes" id="UP000717996"/>
    </source>
</evidence>
<dbReference type="GO" id="GO:0001664">
    <property type="term" value="F:G protein-coupled receptor binding"/>
    <property type="evidence" value="ECO:0007669"/>
    <property type="project" value="InterPro"/>
</dbReference>
<dbReference type="SUPFAM" id="SSF52540">
    <property type="entry name" value="P-loop containing nucleoside triphosphate hydrolases"/>
    <property type="match status" value="1"/>
</dbReference>
<dbReference type="EMBL" id="JAANIT010000010">
    <property type="protein sequence ID" value="KAG1554062.1"/>
    <property type="molecule type" value="Genomic_DNA"/>
</dbReference>
<dbReference type="PROSITE" id="PS51882">
    <property type="entry name" value="G_ALPHA"/>
    <property type="match status" value="1"/>
</dbReference>
<dbReference type="CDD" id="cd00066">
    <property type="entry name" value="G-alpha"/>
    <property type="match status" value="1"/>
</dbReference>
<keyword evidence="7" id="KW-0449">Lipoprotein</keyword>
<evidence type="ECO:0000256" key="9">
    <source>
        <dbReference type="PIRSR" id="PIRSR601019-1"/>
    </source>
</evidence>
<keyword evidence="4 9" id="KW-0547">Nucleotide-binding</keyword>
<feature type="binding site" evidence="9">
    <location>
        <begin position="201"/>
        <end position="205"/>
    </location>
    <ligand>
        <name>GTP</name>
        <dbReference type="ChEBI" id="CHEBI:37565"/>
    </ligand>
</feature>
<dbReference type="Gene3D" id="1.10.400.10">
    <property type="entry name" value="GI Alpha 1, domain 2-like"/>
    <property type="match status" value="1"/>
</dbReference>
<keyword evidence="3 10" id="KW-0479">Metal-binding</keyword>
<evidence type="ECO:0000256" key="3">
    <source>
        <dbReference type="ARBA" id="ARBA00022723"/>
    </source>
</evidence>
<dbReference type="FunFam" id="3.40.50.300:FF:000692">
    <property type="entry name" value="Guanine nucleotide-binding protein subunit alpha"/>
    <property type="match status" value="1"/>
</dbReference>
<dbReference type="GO" id="GO:0003924">
    <property type="term" value="F:GTPase activity"/>
    <property type="evidence" value="ECO:0007669"/>
    <property type="project" value="InterPro"/>
</dbReference>
<feature type="binding site" evidence="9">
    <location>
        <begin position="151"/>
        <end position="152"/>
    </location>
    <ligand>
        <name>GTP</name>
        <dbReference type="ChEBI" id="CHEBI:37565"/>
    </ligand>
</feature>
<evidence type="ECO:0000313" key="11">
    <source>
        <dbReference type="EMBL" id="KAG1554062.1"/>
    </source>
</evidence>
<comment type="caution">
    <text evidence="11">The sequence shown here is derived from an EMBL/GenBank/DDBJ whole genome shotgun (WGS) entry which is preliminary data.</text>
</comment>
<reference evidence="11" key="1">
    <citation type="journal article" date="2020" name="Microb. Genom.">
        <title>Genetic diversity of clinical and environmental Mucorales isolates obtained from an investigation of mucormycosis cases among solid organ transplant recipients.</title>
        <authorList>
            <person name="Nguyen M.H."/>
            <person name="Kaul D."/>
            <person name="Muto C."/>
            <person name="Cheng S.J."/>
            <person name="Richter R.A."/>
            <person name="Bruno V.M."/>
            <person name="Liu G."/>
            <person name="Beyhan S."/>
            <person name="Sundermann A.J."/>
            <person name="Mounaud S."/>
            <person name="Pasculle A.W."/>
            <person name="Nierman W.C."/>
            <person name="Driscoll E."/>
            <person name="Cumbie R."/>
            <person name="Clancy C.J."/>
            <person name="Dupont C.L."/>
        </authorList>
    </citation>
    <scope>NUCLEOTIDE SEQUENCE</scope>
    <source>
        <strain evidence="11">GL16</strain>
    </source>
</reference>
<keyword evidence="8" id="KW-0807">Transducer</keyword>
<protein>
    <recommendedName>
        <fullName evidence="13">Guanine nucleotide-binding protein subunit alpha</fullName>
    </recommendedName>
</protein>
<dbReference type="SUPFAM" id="SSF47895">
    <property type="entry name" value="Transducin (alpha subunit), insertion domain"/>
    <property type="match status" value="1"/>
</dbReference>
<dbReference type="SMART" id="SM00275">
    <property type="entry name" value="G_alpha"/>
    <property type="match status" value="1"/>
</dbReference>
<accession>A0A9P6YPL0</accession>
<dbReference type="FunFam" id="1.10.400.10:FF:000007">
    <property type="entry name" value="Guanine nucleotide-binding protein subunit alpha"/>
    <property type="match status" value="1"/>
</dbReference>
<dbReference type="FunFam" id="3.40.50.300:FF:002307">
    <property type="entry name" value="Guanine nucleotide-binding protein G(k) subunit alpha"/>
    <property type="match status" value="1"/>
</dbReference>
<dbReference type="Proteomes" id="UP000717996">
    <property type="component" value="Unassembled WGS sequence"/>
</dbReference>
<evidence type="ECO:0000256" key="10">
    <source>
        <dbReference type="PIRSR" id="PIRSR601019-2"/>
    </source>
</evidence>
<dbReference type="PRINTS" id="PR01241">
    <property type="entry name" value="GPROTEINAFNG"/>
</dbReference>
<comment type="subunit">
    <text evidence="1">G proteins are composed of 3 units; alpha, beta and gamma. The alpha chain contains the guanine nucleotide binding site.</text>
</comment>
<dbReference type="InterPro" id="IPR027417">
    <property type="entry name" value="P-loop_NTPase"/>
</dbReference>
<gene>
    <name evidence="11" type="ORF">G6F51_000209</name>
</gene>
<dbReference type="Gene3D" id="3.40.50.300">
    <property type="entry name" value="P-loop containing nucleotide triphosphate hydrolases"/>
    <property type="match status" value="1"/>
</dbReference>
<dbReference type="GO" id="GO:0005834">
    <property type="term" value="C:heterotrimeric G-protein complex"/>
    <property type="evidence" value="ECO:0007669"/>
    <property type="project" value="InterPro"/>
</dbReference>
<evidence type="ECO:0000256" key="2">
    <source>
        <dbReference type="ARBA" id="ARBA00022707"/>
    </source>
</evidence>
<dbReference type="OMA" id="MRIIHDV"/>
<dbReference type="GO" id="GO:0000750">
    <property type="term" value="P:pheromone-dependent signal transduction involved in conjugation with cellular fusion"/>
    <property type="evidence" value="ECO:0007669"/>
    <property type="project" value="TreeGrafter"/>
</dbReference>
<feature type="binding site" evidence="10">
    <location>
        <position position="48"/>
    </location>
    <ligand>
        <name>Mg(2+)</name>
        <dbReference type="ChEBI" id="CHEBI:18420"/>
    </ligand>
</feature>
<feature type="binding site" evidence="9">
    <location>
        <begin position="176"/>
        <end position="182"/>
    </location>
    <ligand>
        <name>GTP</name>
        <dbReference type="ChEBI" id="CHEBI:37565"/>
    </ligand>
</feature>
<evidence type="ECO:0000256" key="5">
    <source>
        <dbReference type="ARBA" id="ARBA00022842"/>
    </source>
</evidence>
<dbReference type="GO" id="GO:0005525">
    <property type="term" value="F:GTP binding"/>
    <property type="evidence" value="ECO:0007669"/>
    <property type="project" value="UniProtKB-KW"/>
</dbReference>
<dbReference type="Pfam" id="PF00503">
    <property type="entry name" value="G-alpha"/>
    <property type="match status" value="1"/>
</dbReference>
<feature type="binding site" evidence="9">
    <location>
        <position position="327"/>
    </location>
    <ligand>
        <name>GTP</name>
        <dbReference type="ChEBI" id="CHEBI:37565"/>
    </ligand>
</feature>
<evidence type="ECO:0000256" key="8">
    <source>
        <dbReference type="ARBA" id="ARBA00023224"/>
    </source>
</evidence>
<name>A0A9P6YPL0_RHIOR</name>
<feature type="binding site" evidence="9">
    <location>
        <begin position="270"/>
        <end position="273"/>
    </location>
    <ligand>
        <name>GTP</name>
        <dbReference type="ChEBI" id="CHEBI:37565"/>
    </ligand>
</feature>
<keyword evidence="7" id="KW-0564">Palmitate</keyword>
<feature type="binding site" evidence="10">
    <location>
        <position position="182"/>
    </location>
    <ligand>
        <name>Mg(2+)</name>
        <dbReference type="ChEBI" id="CHEBI:18420"/>
    </ligand>
</feature>
<dbReference type="PRINTS" id="PR00318">
    <property type="entry name" value="GPROTEINA"/>
</dbReference>
<dbReference type="GO" id="GO:0007010">
    <property type="term" value="P:cytoskeleton organization"/>
    <property type="evidence" value="ECO:0007669"/>
    <property type="project" value="UniProtKB-ARBA"/>
</dbReference>
<dbReference type="PANTHER" id="PTHR10218:SF302">
    <property type="entry name" value="GUANINE NUCLEOTIDE-BINDING PROTEIN ALPHA-5 SUBUNIT"/>
    <property type="match status" value="1"/>
</dbReference>
<proteinExistence type="predicted"/>
<dbReference type="GO" id="GO:0005737">
    <property type="term" value="C:cytoplasm"/>
    <property type="evidence" value="ECO:0007669"/>
    <property type="project" value="TreeGrafter"/>
</dbReference>
<evidence type="ECO:0000256" key="7">
    <source>
        <dbReference type="ARBA" id="ARBA00023139"/>
    </source>
</evidence>
<dbReference type="OrthoDB" id="5817230at2759"/>
<evidence type="ECO:0000256" key="1">
    <source>
        <dbReference type="ARBA" id="ARBA00011356"/>
    </source>
</evidence>
<dbReference type="GO" id="GO:0046872">
    <property type="term" value="F:metal ion binding"/>
    <property type="evidence" value="ECO:0007669"/>
    <property type="project" value="UniProtKB-KW"/>
</dbReference>
<organism evidence="11 12">
    <name type="scientific">Rhizopus oryzae</name>
    <name type="common">Mucormycosis agent</name>
    <name type="synonym">Rhizopus arrhizus var. delemar</name>
    <dbReference type="NCBI Taxonomy" id="64495"/>
    <lineage>
        <taxon>Eukaryota</taxon>
        <taxon>Fungi</taxon>
        <taxon>Fungi incertae sedis</taxon>
        <taxon>Mucoromycota</taxon>
        <taxon>Mucoromycotina</taxon>
        <taxon>Mucoromycetes</taxon>
        <taxon>Mucorales</taxon>
        <taxon>Mucorineae</taxon>
        <taxon>Rhizopodaceae</taxon>
        <taxon>Rhizopus</taxon>
    </lineage>
</organism>
<keyword evidence="2" id="KW-0519">Myristate</keyword>
<dbReference type="GO" id="GO:0007186">
    <property type="term" value="P:G protein-coupled receptor signaling pathway"/>
    <property type="evidence" value="ECO:0007669"/>
    <property type="project" value="InterPro"/>
</dbReference>
<sequence length="355" mass="41030">MGCCASVEQDDSAKLRNDEIDEQLRLEKLNEKNEVKLLLLGAGESGKSTILKQMKLIHEGGFKDEEREAHKEVIFSNILQSILVILESMCNLGIDLGDAKNQVYADHVMRYKTQIDQFTMSPELTEAIKTLWKDSGVQETFVRNNEYQLNDSASYYFDHIERIAASNYLPTDQDVLHSRVKTTGITETRFMIGNLVYRMFDVGGQRSERKKWIHCFENVTAVIFLVAISEYDQMLIEDDSVNRMQEALTLFDSICNSRWFEKTSIILFLNKTDLFKKKLQKSQLNKYFPDYSGSLDDYDTACEYFKQLFESLNCSENKQVYTHFTCATETEQVKFVMDAVNDIVIQENLRSNGLI</sequence>
<keyword evidence="6 9" id="KW-0342">GTP-binding</keyword>
<keyword evidence="5 10" id="KW-0460">Magnesium</keyword>
<dbReference type="AlphaFoldDB" id="A0A9P6YPL0"/>
<dbReference type="GO" id="GO:0031683">
    <property type="term" value="F:G-protein beta/gamma-subunit complex binding"/>
    <property type="evidence" value="ECO:0007669"/>
    <property type="project" value="InterPro"/>
</dbReference>
<evidence type="ECO:0008006" key="13">
    <source>
        <dbReference type="Google" id="ProtNLM"/>
    </source>
</evidence>
<dbReference type="InterPro" id="IPR001019">
    <property type="entry name" value="Gprotein_alpha_su"/>
</dbReference>
<evidence type="ECO:0000256" key="6">
    <source>
        <dbReference type="ARBA" id="ARBA00023134"/>
    </source>
</evidence>
<dbReference type="InterPro" id="IPR002975">
    <property type="entry name" value="Fungi_Gprotein_alpha"/>
</dbReference>